<evidence type="ECO:0000256" key="1">
    <source>
        <dbReference type="SAM" id="Coils"/>
    </source>
</evidence>
<dbReference type="InterPro" id="IPR015943">
    <property type="entry name" value="WD40/YVTN_repeat-like_dom_sf"/>
</dbReference>
<dbReference type="Proteomes" id="UP001150238">
    <property type="component" value="Unassembled WGS sequence"/>
</dbReference>
<proteinExistence type="predicted"/>
<reference evidence="2" key="2">
    <citation type="journal article" date="2023" name="Proc. Natl. Acad. Sci. U.S.A.">
        <title>A global phylogenomic analysis of the shiitake genus Lentinula.</title>
        <authorList>
            <person name="Sierra-Patev S."/>
            <person name="Min B."/>
            <person name="Naranjo-Ortiz M."/>
            <person name="Looney B."/>
            <person name="Konkel Z."/>
            <person name="Slot J.C."/>
            <person name="Sakamoto Y."/>
            <person name="Steenwyk J.L."/>
            <person name="Rokas A."/>
            <person name="Carro J."/>
            <person name="Camarero S."/>
            <person name="Ferreira P."/>
            <person name="Molpeceres G."/>
            <person name="Ruiz-Duenas F.J."/>
            <person name="Serrano A."/>
            <person name="Henrissat B."/>
            <person name="Drula E."/>
            <person name="Hughes K.W."/>
            <person name="Mata J.L."/>
            <person name="Ishikawa N.K."/>
            <person name="Vargas-Isla R."/>
            <person name="Ushijima S."/>
            <person name="Smith C.A."/>
            <person name="Donoghue J."/>
            <person name="Ahrendt S."/>
            <person name="Andreopoulos W."/>
            <person name="He G."/>
            <person name="LaButti K."/>
            <person name="Lipzen A."/>
            <person name="Ng V."/>
            <person name="Riley R."/>
            <person name="Sandor L."/>
            <person name="Barry K."/>
            <person name="Martinez A.T."/>
            <person name="Xiao Y."/>
            <person name="Gibbons J.G."/>
            <person name="Terashima K."/>
            <person name="Grigoriev I.V."/>
            <person name="Hibbett D."/>
        </authorList>
    </citation>
    <scope>NUCLEOTIDE SEQUENCE</scope>
    <source>
        <strain evidence="2">Sp2 HRB7682 ss15</strain>
    </source>
</reference>
<accession>A0A9W8ZZT4</accession>
<dbReference type="AlphaFoldDB" id="A0A9W8ZZT4"/>
<evidence type="ECO:0008006" key="4">
    <source>
        <dbReference type="Google" id="ProtNLM"/>
    </source>
</evidence>
<gene>
    <name evidence="2" type="ORF">C8J55DRAFT_564139</name>
</gene>
<feature type="coiled-coil region" evidence="1">
    <location>
        <begin position="281"/>
        <end position="315"/>
    </location>
</feature>
<dbReference type="EMBL" id="JANVFS010000032">
    <property type="protein sequence ID" value="KAJ4470382.1"/>
    <property type="molecule type" value="Genomic_DNA"/>
</dbReference>
<reference evidence="2" key="1">
    <citation type="submission" date="2022-08" db="EMBL/GenBank/DDBJ databases">
        <authorList>
            <consortium name="DOE Joint Genome Institute"/>
            <person name="Min B."/>
            <person name="Riley R."/>
            <person name="Sierra-Patev S."/>
            <person name="Naranjo-Ortiz M."/>
            <person name="Looney B."/>
            <person name="Konkel Z."/>
            <person name="Slot J.C."/>
            <person name="Sakamoto Y."/>
            <person name="Steenwyk J.L."/>
            <person name="Rokas A."/>
            <person name="Carro J."/>
            <person name="Camarero S."/>
            <person name="Ferreira P."/>
            <person name="Molpeceres G."/>
            <person name="Ruiz-Duenas F.J."/>
            <person name="Serrano A."/>
            <person name="Henrissat B."/>
            <person name="Drula E."/>
            <person name="Hughes K.W."/>
            <person name="Mata J.L."/>
            <person name="Ishikawa N.K."/>
            <person name="Vargas-Isla R."/>
            <person name="Ushijima S."/>
            <person name="Smith C.A."/>
            <person name="Ahrendt S."/>
            <person name="Andreopoulos W."/>
            <person name="He G."/>
            <person name="Labutti K."/>
            <person name="Lipzen A."/>
            <person name="Ng V."/>
            <person name="Sandor L."/>
            <person name="Barry K."/>
            <person name="Martinez A.T."/>
            <person name="Xiao Y."/>
            <person name="Gibbons J.G."/>
            <person name="Terashima K."/>
            <person name="Hibbett D.S."/>
            <person name="Grigoriev I.V."/>
        </authorList>
    </citation>
    <scope>NUCLEOTIDE SEQUENCE</scope>
    <source>
        <strain evidence="2">Sp2 HRB7682 ss15</strain>
    </source>
</reference>
<dbReference type="InterPro" id="IPR036322">
    <property type="entry name" value="WD40_repeat_dom_sf"/>
</dbReference>
<comment type="caution">
    <text evidence="2">The sequence shown here is derived from an EMBL/GenBank/DDBJ whole genome shotgun (WGS) entry which is preliminary data.</text>
</comment>
<name>A0A9W8ZZT4_9AGAR</name>
<protein>
    <recommendedName>
        <fullName evidence="4">WD40 repeat-like protein</fullName>
    </recommendedName>
</protein>
<dbReference type="SUPFAM" id="SSF50978">
    <property type="entry name" value="WD40 repeat-like"/>
    <property type="match status" value="1"/>
</dbReference>
<organism evidence="2 3">
    <name type="scientific">Lentinula lateritia</name>
    <dbReference type="NCBI Taxonomy" id="40482"/>
    <lineage>
        <taxon>Eukaryota</taxon>
        <taxon>Fungi</taxon>
        <taxon>Dikarya</taxon>
        <taxon>Basidiomycota</taxon>
        <taxon>Agaricomycotina</taxon>
        <taxon>Agaricomycetes</taxon>
        <taxon>Agaricomycetidae</taxon>
        <taxon>Agaricales</taxon>
        <taxon>Marasmiineae</taxon>
        <taxon>Omphalotaceae</taxon>
        <taxon>Lentinula</taxon>
    </lineage>
</organism>
<sequence length="1182" mass="132205">MEYLQAVKNDLCFAQDTWEAEVECRTRSMSTLNASINQEGKLLSELSSDTNKLLDHFNSFAKAYWGSFSSLEERLSQDPILPTQSFETLCKVIDQSSLLQEKMLEDPRLRSAIIQQFKTAYSKTNFHPRTKLKGDEDIELFPSSGYQELWKVFATGLDIKNLYRQLSVVHSVRPAAAHNQVLEGLSSLTSQVIDLECGKHEKEGQDYTKSWQSTGGECTLSDDEDALHSTTTTHCLSYLQQGYDSMSPDDLESRFHRAKKQELAIVLNVIEQSRNDRKAIIRKLEAVHSRLQGRRELHRENLELLNDRIENTIARLTYMLDVMEDKSFAVPDANALLDFGQVYVTEYNGNLWRIVLRFLSSHGPGKDARKGNSKLLEELSHFDDSVAKRFRNCEIHSALMASVCANHSGQHNIVSDPEAPTDGLDLAILQNERLSGMNRDHEEQPMDEAVSIFQPDIIPIARSASSETVHCQPSRQNYRGQDIDTDVTCKLGDTVSDESDLLGRKFMHNHQMGELGADYAVVPSCIGDPVLIQTDTVEWSVPRNSPLVVAIIRLGEVAYSWIACVLVCLPVKRLSEVGYSWATYLLGFRTEIIPVLRVRHVVPVLNYFRDKSIVIIRSHLATRLASFLRKHCIVIAFLLAGILGMFKLKMVVDRQIVKVSHSYLSSEFRRVPVYEDGGGGPGGSTHPAGKAEPAGSGTSLSFVDAECAGVPDVLGIPGIPSIDEGSFESAACPDWRRETFDLLPFLMRSEWQEKGHITLPDAHTIVGLALSRDTRYLAVAYDIRVDIWDVKSTIKTVPLARYDSESKDDRVCTIAWSPESSRLTVSYLGGLVYVITMNDDSSLVAGFYHSAKAPNRRAMSVFLHKDLLAVALGKVVEIRIHLSNDTYHWGLLKTLPDTPIDKYLPIGDIQSIHAMTQNRILLSYENGVASIWNVGQLNPLTFHHETTMFLPGVINDICPAKGTILVTATGTYQIFLLGSQTVQSIFIPRDPQTKHPQAVSCAKFLSDDVIIGAGVGQLILWNADLGNRLQNLIYNDQDMPAPSHICSAYRAEEDTGWIVTSHDLPDKGKVIFWKTRNYDNSEVNNHGQDFSKDGEDYTAQAPSIESSNELNHMFDGQQQQQGEGPPFSPALRSTTEQAARLAHDTITNRVTDLTRRRPQLYAKLAQCPRVDSRENLVMPCKP</sequence>
<evidence type="ECO:0000313" key="3">
    <source>
        <dbReference type="Proteomes" id="UP001150238"/>
    </source>
</evidence>
<dbReference type="Gene3D" id="2.130.10.10">
    <property type="entry name" value="YVTN repeat-like/Quinoprotein amine dehydrogenase"/>
    <property type="match status" value="2"/>
</dbReference>
<evidence type="ECO:0000313" key="2">
    <source>
        <dbReference type="EMBL" id="KAJ4470382.1"/>
    </source>
</evidence>
<keyword evidence="1" id="KW-0175">Coiled coil</keyword>